<feature type="domain" description="PRD" evidence="8">
    <location>
        <begin position="191"/>
        <end position="297"/>
    </location>
</feature>
<dbReference type="PROSITE" id="PS51372">
    <property type="entry name" value="PRD_2"/>
    <property type="match status" value="2"/>
</dbReference>
<evidence type="ECO:0000256" key="4">
    <source>
        <dbReference type="ARBA" id="ARBA00023159"/>
    </source>
</evidence>
<dbReference type="Gene3D" id="1.10.1790.10">
    <property type="entry name" value="PRD domain"/>
    <property type="match status" value="2"/>
</dbReference>
<dbReference type="PROSITE" id="PS51094">
    <property type="entry name" value="PTS_EIIA_TYPE_2"/>
    <property type="match status" value="1"/>
</dbReference>
<evidence type="ECO:0000256" key="2">
    <source>
        <dbReference type="ARBA" id="ARBA00022737"/>
    </source>
</evidence>
<dbReference type="InterPro" id="IPR050661">
    <property type="entry name" value="BglG_antiterminators"/>
</dbReference>
<gene>
    <name evidence="9" type="ORF">J2S74_000299</name>
</gene>
<dbReference type="InterPro" id="IPR036634">
    <property type="entry name" value="PRD_sf"/>
</dbReference>
<keyword evidence="4" id="KW-0010">Activator</keyword>
<feature type="domain" description="PTS EIIB type-2" evidence="7">
    <location>
        <begin position="407"/>
        <end position="498"/>
    </location>
</feature>
<comment type="caution">
    <text evidence="9">The sequence shown here is derived from an EMBL/GenBank/DDBJ whole genome shotgun (WGS) entry which is preliminary data.</text>
</comment>
<dbReference type="PROSITE" id="PS51099">
    <property type="entry name" value="PTS_EIIB_TYPE_2"/>
    <property type="match status" value="1"/>
</dbReference>
<feature type="domain" description="PRD" evidence="8">
    <location>
        <begin position="298"/>
        <end position="404"/>
    </location>
</feature>
<dbReference type="InterPro" id="IPR007737">
    <property type="entry name" value="Mga_HTH"/>
</dbReference>
<evidence type="ECO:0000259" key="8">
    <source>
        <dbReference type="PROSITE" id="PS51372"/>
    </source>
</evidence>
<keyword evidence="3" id="KW-0805">Transcription regulation</keyword>
<dbReference type="InterPro" id="IPR036095">
    <property type="entry name" value="PTS_EIIB-like_sf"/>
</dbReference>
<keyword evidence="2" id="KW-0677">Repeat</keyword>
<dbReference type="InterPro" id="IPR013011">
    <property type="entry name" value="PTS_EIIB_2"/>
</dbReference>
<accession>A0ABT9ZQD0</accession>
<dbReference type="SUPFAM" id="SSF63520">
    <property type="entry name" value="PTS-regulatory domain, PRD"/>
    <property type="match status" value="2"/>
</dbReference>
<evidence type="ECO:0000313" key="9">
    <source>
        <dbReference type="EMBL" id="MDQ0252927.1"/>
    </source>
</evidence>
<dbReference type="PANTHER" id="PTHR30185:SF18">
    <property type="entry name" value="TRANSCRIPTIONAL REGULATOR MTLR"/>
    <property type="match status" value="1"/>
</dbReference>
<dbReference type="RefSeq" id="WP_307320908.1">
    <property type="nucleotide sequence ID" value="NZ_JAUSUG010000001.1"/>
</dbReference>
<dbReference type="InterPro" id="IPR016152">
    <property type="entry name" value="PTrfase/Anion_transptr"/>
</dbReference>
<dbReference type="Pfam" id="PF05043">
    <property type="entry name" value="Mga"/>
    <property type="match status" value="1"/>
</dbReference>
<keyword evidence="1" id="KW-0808">Transferase</keyword>
<organism evidence="9 10">
    <name type="scientific">Evansella vedderi</name>
    <dbReference type="NCBI Taxonomy" id="38282"/>
    <lineage>
        <taxon>Bacteria</taxon>
        <taxon>Bacillati</taxon>
        <taxon>Bacillota</taxon>
        <taxon>Bacilli</taxon>
        <taxon>Bacillales</taxon>
        <taxon>Bacillaceae</taxon>
        <taxon>Evansella</taxon>
    </lineage>
</organism>
<protein>
    <submittedName>
        <fullName evidence="9">Transcriptional antiterminator/mannitol/fructose-specific phosphotransferase system IIA component (Ntr-type)</fullName>
    </submittedName>
</protein>
<dbReference type="Proteomes" id="UP001230005">
    <property type="component" value="Unassembled WGS sequence"/>
</dbReference>
<dbReference type="Gene3D" id="3.40.930.10">
    <property type="entry name" value="Mannitol-specific EII, Chain A"/>
    <property type="match status" value="1"/>
</dbReference>
<keyword evidence="10" id="KW-1185">Reference proteome</keyword>
<dbReference type="SUPFAM" id="SSF55804">
    <property type="entry name" value="Phoshotransferase/anion transport protein"/>
    <property type="match status" value="1"/>
</dbReference>
<dbReference type="SUPFAM" id="SSF52794">
    <property type="entry name" value="PTS system IIB component-like"/>
    <property type="match status" value="1"/>
</dbReference>
<dbReference type="CDD" id="cd05568">
    <property type="entry name" value="PTS_IIB_bgl_like"/>
    <property type="match status" value="1"/>
</dbReference>
<proteinExistence type="predicted"/>
<dbReference type="Gene3D" id="3.40.50.2300">
    <property type="match status" value="1"/>
</dbReference>
<evidence type="ECO:0000256" key="3">
    <source>
        <dbReference type="ARBA" id="ARBA00023015"/>
    </source>
</evidence>
<dbReference type="Pfam" id="PF00874">
    <property type="entry name" value="PRD"/>
    <property type="match status" value="2"/>
</dbReference>
<evidence type="ECO:0000256" key="1">
    <source>
        <dbReference type="ARBA" id="ARBA00022679"/>
    </source>
</evidence>
<dbReference type="InterPro" id="IPR011608">
    <property type="entry name" value="PRD"/>
</dbReference>
<dbReference type="Pfam" id="PF00359">
    <property type="entry name" value="PTS_EIIA_2"/>
    <property type="match status" value="1"/>
</dbReference>
<dbReference type="Gene3D" id="1.10.10.10">
    <property type="entry name" value="Winged helix-like DNA-binding domain superfamily/Winged helix DNA-binding domain"/>
    <property type="match status" value="1"/>
</dbReference>
<name>A0ABT9ZQD0_9BACI</name>
<evidence type="ECO:0000259" key="7">
    <source>
        <dbReference type="PROSITE" id="PS51099"/>
    </source>
</evidence>
<evidence type="ECO:0000313" key="10">
    <source>
        <dbReference type="Proteomes" id="UP001230005"/>
    </source>
</evidence>
<dbReference type="InterPro" id="IPR036388">
    <property type="entry name" value="WH-like_DNA-bd_sf"/>
</dbReference>
<keyword evidence="5" id="KW-0804">Transcription</keyword>
<evidence type="ECO:0000259" key="6">
    <source>
        <dbReference type="PROSITE" id="PS51094"/>
    </source>
</evidence>
<sequence length="695" mass="80308">MLSIRQQKMLGDLVEKNDYIKMDDFKQKYGISVRTVRYDLLIIEEWLKEKNICLERNRKRGVFVPIDEKDRSFILGLLKEKPPFIEAKERVKLITKQLLEMEKVSSEQLMEDYKISRNTFLNDIQGARTWLENYRLTLVREQGFVLIKGKEKELRKAYLDLLREELTEEKIIQILFNNRTEELTGVSWSDWFKLEDIHELYEVVRQLEKQLCIEFSDSSFTALILHLLMAVERLRAGNLIKMEDSLLIELQEKSEFEIINSIVTSYFNDIFNIHPPLGEIGYITQHVLGAQREQSGSNEDKLYVQYAKQIVFEVEKRLENSLSNRSKIIEGLAIHLKPAFYRAKYQIQYENPLLDQMETMYGPIMELIKEVTHSIFEPSISFDKHEISYITLHVCSGLAQKQLPHKRKVAIVCSSGLGTSSILERKLTMSYPQITIVKKMSYKELRTQGSLSDVELVLSTMDIPFSTGVPVIHVSPLLQGEDQQRLIPYIGESRAAEQEEGRVLQVVKDITNIVNKFSTVHEKQRLTSELFSYLIGVSPTDKKGTLTEFLLPGAIKLAYETNNWKEAVELGNALLMAGGFTNEQYGERLVEMSKEANHHFIITEGVAFPHAGHETGVFQTGFSMVTLKEPIPFGGRKDPVWMIITMAAVDKHQHIPALETILDVLNDEEFILKLRTSKDSHQIWRSLREREEKAK</sequence>
<evidence type="ECO:0000256" key="5">
    <source>
        <dbReference type="ARBA" id="ARBA00023163"/>
    </source>
</evidence>
<dbReference type="EMBL" id="JAUSUG010000001">
    <property type="protein sequence ID" value="MDQ0252927.1"/>
    <property type="molecule type" value="Genomic_DNA"/>
</dbReference>
<dbReference type="InterPro" id="IPR002178">
    <property type="entry name" value="PTS_EIIA_type-2_dom"/>
</dbReference>
<feature type="domain" description="PTS EIIA type-2" evidence="6">
    <location>
        <begin position="548"/>
        <end position="690"/>
    </location>
</feature>
<reference evidence="9 10" key="1">
    <citation type="submission" date="2023-07" db="EMBL/GenBank/DDBJ databases">
        <title>Genomic Encyclopedia of Type Strains, Phase IV (KMG-IV): sequencing the most valuable type-strain genomes for metagenomic binning, comparative biology and taxonomic classification.</title>
        <authorList>
            <person name="Goeker M."/>
        </authorList>
    </citation>
    <scope>NUCLEOTIDE SEQUENCE [LARGE SCALE GENOMIC DNA]</scope>
    <source>
        <strain evidence="9 10">DSM 9768</strain>
    </source>
</reference>
<dbReference type="PANTHER" id="PTHR30185">
    <property type="entry name" value="CRYPTIC BETA-GLUCOSIDE BGL OPERON ANTITERMINATOR"/>
    <property type="match status" value="1"/>
</dbReference>